<evidence type="ECO:0000256" key="1">
    <source>
        <dbReference type="ARBA" id="ARBA00005495"/>
    </source>
</evidence>
<evidence type="ECO:0000259" key="5">
    <source>
        <dbReference type="PROSITE" id="PS51891"/>
    </source>
</evidence>
<reference evidence="6" key="1">
    <citation type="submission" date="2023-11" db="EMBL/GenBank/DDBJ databases">
        <authorList>
            <person name="De Vega J J."/>
            <person name="De Vega J J."/>
        </authorList>
    </citation>
    <scope>NUCLEOTIDE SEQUENCE</scope>
</reference>
<dbReference type="InterPro" id="IPR006913">
    <property type="entry name" value="CENP-V/GFA"/>
</dbReference>
<evidence type="ECO:0000256" key="3">
    <source>
        <dbReference type="ARBA" id="ARBA00022833"/>
    </source>
</evidence>
<dbReference type="Gene3D" id="3.90.1590.10">
    <property type="entry name" value="glutathione-dependent formaldehyde- activating enzyme (gfa)"/>
    <property type="match status" value="1"/>
</dbReference>
<dbReference type="Proteomes" id="UP001295794">
    <property type="component" value="Unassembled WGS sequence"/>
</dbReference>
<evidence type="ECO:0000256" key="2">
    <source>
        <dbReference type="ARBA" id="ARBA00022723"/>
    </source>
</evidence>
<sequence>MKSITALACIYHTIKGSPNPTHPHPSKSSPRHPMPHTGSCLCGLTAIELSTTEISQVLCHCVDCRRTSGSAFSGNILVPKKDVRITGPTKEYTSRALSGNMVTRVFCGTCGSAIAHRNEQLFGDTQVVLQTGNLEGFGNVPVGVEIFVKDRWASLPAVDGAVQVEGMLEF</sequence>
<dbReference type="PANTHER" id="PTHR33337">
    <property type="entry name" value="GFA DOMAIN-CONTAINING PROTEIN"/>
    <property type="match status" value="1"/>
</dbReference>
<accession>A0AAD2HXJ0</accession>
<dbReference type="GO" id="GO:0016846">
    <property type="term" value="F:carbon-sulfur lyase activity"/>
    <property type="evidence" value="ECO:0007669"/>
    <property type="project" value="InterPro"/>
</dbReference>
<dbReference type="PROSITE" id="PS51891">
    <property type="entry name" value="CENP_V_GFA"/>
    <property type="match status" value="1"/>
</dbReference>
<comment type="similarity">
    <text evidence="1">Belongs to the Gfa family.</text>
</comment>
<keyword evidence="3" id="KW-0862">Zinc</keyword>
<evidence type="ECO:0000313" key="7">
    <source>
        <dbReference type="Proteomes" id="UP001295794"/>
    </source>
</evidence>
<dbReference type="PANTHER" id="PTHR33337:SF40">
    <property type="entry name" value="CENP-V_GFA DOMAIN-CONTAINING PROTEIN-RELATED"/>
    <property type="match status" value="1"/>
</dbReference>
<dbReference type="InterPro" id="IPR011057">
    <property type="entry name" value="Mss4-like_sf"/>
</dbReference>
<dbReference type="GO" id="GO:0046872">
    <property type="term" value="F:metal ion binding"/>
    <property type="evidence" value="ECO:0007669"/>
    <property type="project" value="UniProtKB-KW"/>
</dbReference>
<dbReference type="Pfam" id="PF04828">
    <property type="entry name" value="GFA"/>
    <property type="match status" value="1"/>
</dbReference>
<name>A0AAD2HXJ0_9AGAR</name>
<organism evidence="6 7">
    <name type="scientific">Mycena citricolor</name>
    <dbReference type="NCBI Taxonomy" id="2018698"/>
    <lineage>
        <taxon>Eukaryota</taxon>
        <taxon>Fungi</taxon>
        <taxon>Dikarya</taxon>
        <taxon>Basidiomycota</taxon>
        <taxon>Agaricomycotina</taxon>
        <taxon>Agaricomycetes</taxon>
        <taxon>Agaricomycetidae</taxon>
        <taxon>Agaricales</taxon>
        <taxon>Marasmiineae</taxon>
        <taxon>Mycenaceae</taxon>
        <taxon>Mycena</taxon>
    </lineage>
</organism>
<keyword evidence="4" id="KW-0456">Lyase</keyword>
<dbReference type="AlphaFoldDB" id="A0AAD2HXJ0"/>
<keyword evidence="7" id="KW-1185">Reference proteome</keyword>
<evidence type="ECO:0000256" key="4">
    <source>
        <dbReference type="ARBA" id="ARBA00023239"/>
    </source>
</evidence>
<keyword evidence="2" id="KW-0479">Metal-binding</keyword>
<dbReference type="EMBL" id="CAVNYO010000472">
    <property type="protein sequence ID" value="CAK5283680.1"/>
    <property type="molecule type" value="Genomic_DNA"/>
</dbReference>
<comment type="caution">
    <text evidence="6">The sequence shown here is derived from an EMBL/GenBank/DDBJ whole genome shotgun (WGS) entry which is preliminary data.</text>
</comment>
<proteinExistence type="inferred from homology"/>
<evidence type="ECO:0000313" key="6">
    <source>
        <dbReference type="EMBL" id="CAK5283680.1"/>
    </source>
</evidence>
<gene>
    <name evidence="6" type="ORF">MYCIT1_LOCUS36404</name>
</gene>
<protein>
    <recommendedName>
        <fullName evidence="5">CENP-V/GFA domain-containing protein</fullName>
    </recommendedName>
</protein>
<feature type="domain" description="CENP-V/GFA" evidence="5">
    <location>
        <begin position="36"/>
        <end position="148"/>
    </location>
</feature>
<dbReference type="SUPFAM" id="SSF51316">
    <property type="entry name" value="Mss4-like"/>
    <property type="match status" value="1"/>
</dbReference>